<proteinExistence type="predicted"/>
<keyword evidence="2" id="KW-1185">Reference proteome</keyword>
<dbReference type="AlphaFoldDB" id="A0A0T5NTZ0"/>
<sequence length="110" mass="12264">MSRGFHILREDGAVTVARRVPVRFDVSAEARFGPLRKRALAQQVRQDLWRALQNVRGFAPVVRVAEAGDGVTVTAGGQVEGRHDRTRLEETIAALLADPGHVARWTRWAR</sequence>
<dbReference type="EMBL" id="LAXJ01000010">
    <property type="protein sequence ID" value="KRS12284.1"/>
    <property type="molecule type" value="Genomic_DNA"/>
</dbReference>
<dbReference type="STRING" id="1641875.XM53_11595"/>
<gene>
    <name evidence="1" type="ORF">XM53_11595</name>
</gene>
<organism evidence="1 2">
    <name type="scientific">Roseovarius atlanticus</name>
    <dbReference type="NCBI Taxonomy" id="1641875"/>
    <lineage>
        <taxon>Bacteria</taxon>
        <taxon>Pseudomonadati</taxon>
        <taxon>Pseudomonadota</taxon>
        <taxon>Alphaproteobacteria</taxon>
        <taxon>Rhodobacterales</taxon>
        <taxon>Roseobacteraceae</taxon>
        <taxon>Roseovarius</taxon>
    </lineage>
</organism>
<dbReference type="RefSeq" id="WP_057793473.1">
    <property type="nucleotide sequence ID" value="NZ_LAXJ01000010.1"/>
</dbReference>
<name>A0A0T5NTZ0_9RHOB</name>
<comment type="caution">
    <text evidence="1">The sequence shown here is derived from an EMBL/GenBank/DDBJ whole genome shotgun (WGS) entry which is preliminary data.</text>
</comment>
<dbReference type="PATRIC" id="fig|1641875.4.peg.105"/>
<reference evidence="1 2" key="1">
    <citation type="submission" date="2015-04" db="EMBL/GenBank/DDBJ databases">
        <title>The draft genome sequence of Roseovarius sp.R12b.</title>
        <authorList>
            <person name="Li G."/>
            <person name="Lai Q."/>
            <person name="Shao Z."/>
            <person name="Yan P."/>
        </authorList>
    </citation>
    <scope>NUCLEOTIDE SEQUENCE [LARGE SCALE GENOMIC DNA]</scope>
    <source>
        <strain evidence="1 2">R12B</strain>
    </source>
</reference>
<evidence type="ECO:0000313" key="1">
    <source>
        <dbReference type="EMBL" id="KRS12284.1"/>
    </source>
</evidence>
<evidence type="ECO:0000313" key="2">
    <source>
        <dbReference type="Proteomes" id="UP000051295"/>
    </source>
</evidence>
<protein>
    <submittedName>
        <fullName evidence="1">Uncharacterized protein</fullName>
    </submittedName>
</protein>
<dbReference type="OrthoDB" id="7658483at2"/>
<accession>A0A0T5NTZ0</accession>
<dbReference type="Proteomes" id="UP000051295">
    <property type="component" value="Unassembled WGS sequence"/>
</dbReference>